<protein>
    <submittedName>
        <fullName evidence="1">Uncharacterized protein</fullName>
    </submittedName>
</protein>
<gene>
    <name evidence="1" type="ORF">ACFFVB_10965</name>
</gene>
<dbReference type="RefSeq" id="WP_382382804.1">
    <property type="nucleotide sequence ID" value="NZ_JBHMEZ010000012.1"/>
</dbReference>
<proteinExistence type="predicted"/>
<dbReference type="EMBL" id="JBHMEZ010000012">
    <property type="protein sequence ID" value="MFB9053596.1"/>
    <property type="molecule type" value="Genomic_DNA"/>
</dbReference>
<organism evidence="1 2">
    <name type="scientific">Formosa undariae</name>
    <dbReference type="NCBI Taxonomy" id="1325436"/>
    <lineage>
        <taxon>Bacteria</taxon>
        <taxon>Pseudomonadati</taxon>
        <taxon>Bacteroidota</taxon>
        <taxon>Flavobacteriia</taxon>
        <taxon>Flavobacteriales</taxon>
        <taxon>Flavobacteriaceae</taxon>
        <taxon>Formosa</taxon>
    </lineage>
</organism>
<accession>A0ABV5F2C5</accession>
<evidence type="ECO:0000313" key="1">
    <source>
        <dbReference type="EMBL" id="MFB9053596.1"/>
    </source>
</evidence>
<dbReference type="Proteomes" id="UP001589605">
    <property type="component" value="Unassembled WGS sequence"/>
</dbReference>
<reference evidence="1 2" key="1">
    <citation type="submission" date="2024-09" db="EMBL/GenBank/DDBJ databases">
        <authorList>
            <person name="Sun Q."/>
            <person name="Mori K."/>
        </authorList>
    </citation>
    <scope>NUCLEOTIDE SEQUENCE [LARGE SCALE GENOMIC DNA]</scope>
    <source>
        <strain evidence="1 2">CECT 8286</strain>
    </source>
</reference>
<evidence type="ECO:0000313" key="2">
    <source>
        <dbReference type="Proteomes" id="UP001589605"/>
    </source>
</evidence>
<sequence length="53" mass="6496">MYEKKTYHVKLFNPFRLSGRVPEDHFQRRSQIAIDLNFIYKTTRLDILYVLGY</sequence>
<comment type="caution">
    <text evidence="1">The sequence shown here is derived from an EMBL/GenBank/DDBJ whole genome shotgun (WGS) entry which is preliminary data.</text>
</comment>
<name>A0ABV5F2C5_9FLAO</name>
<keyword evidence="2" id="KW-1185">Reference proteome</keyword>